<feature type="coiled-coil region" evidence="5">
    <location>
        <begin position="263"/>
        <end position="297"/>
    </location>
</feature>
<dbReference type="Gene3D" id="6.10.340.10">
    <property type="match status" value="1"/>
</dbReference>
<dbReference type="GO" id="GO:0000155">
    <property type="term" value="F:phosphorelay sensor kinase activity"/>
    <property type="evidence" value="ECO:0007669"/>
    <property type="project" value="InterPro"/>
</dbReference>
<protein>
    <submittedName>
        <fullName evidence="8">Histidine kinase</fullName>
    </submittedName>
</protein>
<dbReference type="PANTHER" id="PTHR34220">
    <property type="entry name" value="SENSOR HISTIDINE KINASE YPDA"/>
    <property type="match status" value="1"/>
</dbReference>
<evidence type="ECO:0000256" key="1">
    <source>
        <dbReference type="ARBA" id="ARBA00004370"/>
    </source>
</evidence>
<dbReference type="SMART" id="SM00304">
    <property type="entry name" value="HAMP"/>
    <property type="match status" value="1"/>
</dbReference>
<evidence type="ECO:0000256" key="3">
    <source>
        <dbReference type="ARBA" id="ARBA00022679"/>
    </source>
</evidence>
<evidence type="ECO:0000313" key="8">
    <source>
        <dbReference type="EMBL" id="ADK79765.1"/>
    </source>
</evidence>
<dbReference type="Proteomes" id="UP000002318">
    <property type="component" value="Chromosome"/>
</dbReference>
<proteinExistence type="predicted"/>
<organism evidence="8 9">
    <name type="scientific">Sediminispirochaeta smaragdinae (strain DSM 11293 / JCM 15392 / SEBR 4228)</name>
    <name type="common">Spirochaeta smaragdinae</name>
    <dbReference type="NCBI Taxonomy" id="573413"/>
    <lineage>
        <taxon>Bacteria</taxon>
        <taxon>Pseudomonadati</taxon>
        <taxon>Spirochaetota</taxon>
        <taxon>Spirochaetia</taxon>
        <taxon>Spirochaetales</taxon>
        <taxon>Spirochaetaceae</taxon>
        <taxon>Sediminispirochaeta</taxon>
    </lineage>
</organism>
<sequence length="494" mass="57198">MNEYLHLAYDFAASDEVQTFFGEPRESKHGIFTSEVLQQYLLYKKGAEELHFISRSAENNISTGYIPNLYLYKNWGILYNLSTSLNDHLFFSSIYRGLSGDTICLSVAVKVFNNVHQVIGYIIIDVYRNKLQSLIEQGKSVQSSINITNKKNFIIYSGVRYDEGKKYIPVDQNDFTYSFSHSVLENSFILNYEVQNSFLLEVKEKFREKISWLVIVSIIISMITALIISSGLRKPINKLIATMKIVGEGNLEAQIDLKKRDDLHELQDEFNKFVRQLKRLQDENMENERLLHQAQIAFLQAQIKPHFLYNMLATIKGMVSYSSPEEVKTAIITLSRLLRNSFDFSEELRPLKDHLEIIRCYVDMQNFRFPNKFQLLINADQKSLSCRMPPLLLQPIVENSIIHGFSDKEEACTIYIQTEMHDGYLFITIKDNGTGIPNRLLREIERDKTNAAYPHIGLTNVIKRIKFFYDDSCFVNIESHKGIGTTVTFKLYAL</sequence>
<dbReference type="Pfam" id="PF00672">
    <property type="entry name" value="HAMP"/>
    <property type="match status" value="1"/>
</dbReference>
<dbReference type="InterPro" id="IPR010559">
    <property type="entry name" value="Sig_transdc_His_kin_internal"/>
</dbReference>
<evidence type="ECO:0000256" key="6">
    <source>
        <dbReference type="SAM" id="Phobius"/>
    </source>
</evidence>
<evidence type="ECO:0000313" key="9">
    <source>
        <dbReference type="Proteomes" id="UP000002318"/>
    </source>
</evidence>
<dbReference type="AlphaFoldDB" id="E1RBN5"/>
<dbReference type="Gene3D" id="3.30.565.10">
    <property type="entry name" value="Histidine kinase-like ATPase, C-terminal domain"/>
    <property type="match status" value="1"/>
</dbReference>
<comment type="subcellular location">
    <subcellularLocation>
        <location evidence="1">Membrane</location>
    </subcellularLocation>
</comment>
<dbReference type="STRING" id="573413.Spirs_0622"/>
<keyword evidence="9" id="KW-1185">Reference proteome</keyword>
<dbReference type="Pfam" id="PF06580">
    <property type="entry name" value="His_kinase"/>
    <property type="match status" value="1"/>
</dbReference>
<dbReference type="GO" id="GO:0016020">
    <property type="term" value="C:membrane"/>
    <property type="evidence" value="ECO:0007669"/>
    <property type="project" value="UniProtKB-SubCell"/>
</dbReference>
<dbReference type="KEGG" id="ssm:Spirs_0622"/>
<dbReference type="InterPro" id="IPR003594">
    <property type="entry name" value="HATPase_dom"/>
</dbReference>
<dbReference type="InterPro" id="IPR036890">
    <property type="entry name" value="HATPase_C_sf"/>
</dbReference>
<reference evidence="8 9" key="1">
    <citation type="journal article" date="2010" name="Stand. Genomic Sci.">
        <title>Complete genome sequence of Spirochaeta smaragdinae type strain (SEBR 4228).</title>
        <authorList>
            <person name="Mavromatis K."/>
            <person name="Yasawong M."/>
            <person name="Chertkov O."/>
            <person name="Lapidus A."/>
            <person name="Lucas S."/>
            <person name="Nolan M."/>
            <person name="Del Rio T.G."/>
            <person name="Tice H."/>
            <person name="Cheng J.F."/>
            <person name="Pitluck S."/>
            <person name="Liolios K."/>
            <person name="Ivanova N."/>
            <person name="Tapia R."/>
            <person name="Han C."/>
            <person name="Bruce D."/>
            <person name="Goodwin L."/>
            <person name="Pati A."/>
            <person name="Chen A."/>
            <person name="Palaniappan K."/>
            <person name="Land M."/>
            <person name="Hauser L."/>
            <person name="Chang Y.J."/>
            <person name="Jeffries C.D."/>
            <person name="Detter J.C."/>
            <person name="Rohde M."/>
            <person name="Brambilla E."/>
            <person name="Spring S."/>
            <person name="Goker M."/>
            <person name="Sikorski J."/>
            <person name="Woyke T."/>
            <person name="Bristow J."/>
            <person name="Eisen J.A."/>
            <person name="Markowitz V."/>
            <person name="Hugenholtz P."/>
            <person name="Klenk H.P."/>
            <person name="Kyrpides N.C."/>
        </authorList>
    </citation>
    <scope>NUCLEOTIDE SEQUENCE [LARGE SCALE GENOMIC DNA]</scope>
    <source>
        <strain evidence="9">DSM 11293 / JCM 15392 / SEBR 4228</strain>
    </source>
</reference>
<keyword evidence="5" id="KW-0175">Coiled coil</keyword>
<dbReference type="PROSITE" id="PS50885">
    <property type="entry name" value="HAMP"/>
    <property type="match status" value="1"/>
</dbReference>
<evidence type="ECO:0000256" key="5">
    <source>
        <dbReference type="SAM" id="Coils"/>
    </source>
</evidence>
<dbReference type="InterPro" id="IPR003660">
    <property type="entry name" value="HAMP_dom"/>
</dbReference>
<dbReference type="Pfam" id="PF02518">
    <property type="entry name" value="HATPase_c"/>
    <property type="match status" value="1"/>
</dbReference>
<keyword evidence="4 8" id="KW-0418">Kinase</keyword>
<name>E1RBN5_SEDSS</name>
<gene>
    <name evidence="8" type="ordered locus">Spirs_0622</name>
</gene>
<dbReference type="HOGENOM" id="CLU_020473_6_2_12"/>
<evidence type="ECO:0000259" key="7">
    <source>
        <dbReference type="PROSITE" id="PS50885"/>
    </source>
</evidence>
<dbReference type="eggNOG" id="COG2972">
    <property type="taxonomic scope" value="Bacteria"/>
</dbReference>
<accession>E1RBN5</accession>
<dbReference type="InterPro" id="IPR050640">
    <property type="entry name" value="Bact_2-comp_sensor_kinase"/>
</dbReference>
<keyword evidence="6" id="KW-0812">Transmembrane</keyword>
<dbReference type="SUPFAM" id="SSF158472">
    <property type="entry name" value="HAMP domain-like"/>
    <property type="match status" value="1"/>
</dbReference>
<dbReference type="PANTHER" id="PTHR34220:SF7">
    <property type="entry name" value="SENSOR HISTIDINE KINASE YPDA"/>
    <property type="match status" value="1"/>
</dbReference>
<keyword evidence="2" id="KW-0597">Phosphoprotein</keyword>
<dbReference type="CDD" id="cd06225">
    <property type="entry name" value="HAMP"/>
    <property type="match status" value="1"/>
</dbReference>
<keyword evidence="3" id="KW-0808">Transferase</keyword>
<keyword evidence="6" id="KW-0472">Membrane</keyword>
<evidence type="ECO:0000256" key="4">
    <source>
        <dbReference type="ARBA" id="ARBA00022777"/>
    </source>
</evidence>
<dbReference type="SUPFAM" id="SSF55874">
    <property type="entry name" value="ATPase domain of HSP90 chaperone/DNA topoisomerase II/histidine kinase"/>
    <property type="match status" value="1"/>
</dbReference>
<feature type="domain" description="HAMP" evidence="7">
    <location>
        <begin position="230"/>
        <end position="282"/>
    </location>
</feature>
<keyword evidence="6" id="KW-1133">Transmembrane helix</keyword>
<feature type="transmembrane region" description="Helical" evidence="6">
    <location>
        <begin position="210"/>
        <end position="232"/>
    </location>
</feature>
<dbReference type="EMBL" id="CP002116">
    <property type="protein sequence ID" value="ADK79765.1"/>
    <property type="molecule type" value="Genomic_DNA"/>
</dbReference>
<evidence type="ECO:0000256" key="2">
    <source>
        <dbReference type="ARBA" id="ARBA00022553"/>
    </source>
</evidence>